<dbReference type="PANTHER" id="PTHR45733">
    <property type="entry name" value="FORMIN-J"/>
    <property type="match status" value="1"/>
</dbReference>
<evidence type="ECO:0000313" key="7">
    <source>
        <dbReference type="Proteomes" id="UP000694251"/>
    </source>
</evidence>
<protein>
    <recommendedName>
        <fullName evidence="2">Formin-like protein</fullName>
    </recommendedName>
</protein>
<proteinExistence type="inferred from homology"/>
<organism evidence="6 7">
    <name type="scientific">Arabidopsis suecica</name>
    <name type="common">Swedish thale-cress</name>
    <name type="synonym">Cardaminopsis suecica</name>
    <dbReference type="NCBI Taxonomy" id="45249"/>
    <lineage>
        <taxon>Eukaryota</taxon>
        <taxon>Viridiplantae</taxon>
        <taxon>Streptophyta</taxon>
        <taxon>Embryophyta</taxon>
        <taxon>Tracheophyta</taxon>
        <taxon>Spermatophyta</taxon>
        <taxon>Magnoliopsida</taxon>
        <taxon>eudicotyledons</taxon>
        <taxon>Gunneridae</taxon>
        <taxon>Pentapetalae</taxon>
        <taxon>rosids</taxon>
        <taxon>malvids</taxon>
        <taxon>Brassicales</taxon>
        <taxon>Brassicaceae</taxon>
        <taxon>Camelineae</taxon>
        <taxon>Arabidopsis</taxon>
    </lineage>
</organism>
<comment type="similarity">
    <text evidence="1">Belongs to the formin-like family. Class-II subfamily.</text>
</comment>
<dbReference type="InterPro" id="IPR015425">
    <property type="entry name" value="FH2_Formin"/>
</dbReference>
<feature type="coiled-coil region" evidence="3">
    <location>
        <begin position="335"/>
        <end position="362"/>
    </location>
</feature>
<evidence type="ECO:0000256" key="1">
    <source>
        <dbReference type="ARBA" id="ARBA00006468"/>
    </source>
</evidence>
<accession>A0A8T1Z974</accession>
<reference evidence="6 7" key="1">
    <citation type="submission" date="2020-12" db="EMBL/GenBank/DDBJ databases">
        <title>Concerted genomic and epigenomic changes stabilize Arabidopsis allopolyploids.</title>
        <authorList>
            <person name="Chen Z."/>
        </authorList>
    </citation>
    <scope>NUCLEOTIDE SEQUENCE [LARGE SCALE GENOMIC DNA]</scope>
    <source>
        <strain evidence="6">As9502</strain>
        <tissue evidence="6">Leaf</tissue>
    </source>
</reference>
<evidence type="ECO:0000256" key="2">
    <source>
        <dbReference type="RuleBase" id="RU361260"/>
    </source>
</evidence>
<dbReference type="InterPro" id="IPR051144">
    <property type="entry name" value="Formin_homology_domain"/>
</dbReference>
<name>A0A8T1Z974_ARASU</name>
<dbReference type="Proteomes" id="UP000694251">
    <property type="component" value="Chromosome 11"/>
</dbReference>
<feature type="domain" description="FH2" evidence="5">
    <location>
        <begin position="58"/>
        <end position="454"/>
    </location>
</feature>
<dbReference type="EMBL" id="JAEFBJ010000011">
    <property type="protein sequence ID" value="KAG7554514.1"/>
    <property type="molecule type" value="Genomic_DNA"/>
</dbReference>
<evidence type="ECO:0000256" key="3">
    <source>
        <dbReference type="SAM" id="Coils"/>
    </source>
</evidence>
<feature type="domain" description="FH2" evidence="5">
    <location>
        <begin position="867"/>
        <end position="1252"/>
    </location>
</feature>
<sequence length="1252" mass="140591">MSLVEISGADSVVAPMRGRVPLPPPPPPPMRREAPLPPRPVIRGGAPPPPPPPPPPPLPLPANKKSSLKPLHWVKKARALPGSLWDELQRRQASRDIEDEQILCAIELSVSEIENLFSVEEKPKPKPKPEEVPEIDLRRASDTEVRLMLLNIKLPDVMTAVMAMDESTLDVDQIENLINLFPTKEDMELLKTYTGDKGTVGKWEQYFQELMKVPRVESKLRVFSFKIQFGTKIAELNKGLTAINSACEEVRTSQKLKEIMENILCLGNILNQGTVRGSAVGFKLDSLLILSNTRAANSKMTLMHYLCKVLASKASHLLDFHKDLESLESASKIQLKLLAEEIQAIIEGLEKLNQELTASESDGPVSQVFRKLLKDFISMAETQVATVSSLYSSVERNADALAHYFGENPNHYPFEKVTTTLFNFIRLFKKAHEENVKQAELEKKKAAKEAEMEKPMSGADAVVAPMRGRVPPPPPPPPTMRRIAPLSQRPPPPIGYCFQRPAENRASLKPLHWVKITRALQGSLWDELQRRHGESQTAMELDISELETLFSVEAKPEKVRLNDLRRANNNNTYMVNSFRAFMRSNNKEIMLTKVKMPLPDMMAAVLAMDESVLDVDQIENLLDLCPTKEEMELLKTYTGDKANLGKFEQITEIEKSLNVVNSACEEVRSSQKLKEIKKKIPCLGNTSNQGTARVEFKLDSSIILSKPSRLGPVVQKRKISATWVRVAFATGVRYLRWFIRTPKLLFGPRKIKEKILSDTHAVKSMHYFCKVLASEASDLLDVYKDLESLESASKIQLNSLAAKIQAIIKEFEKLNQELTASETDGPVSQVFRNTLKDFISIAETQVATVLSLYSVVVICQPLTRFTLDNVFAPDMSFCYVSYDGQKEKKADALPLYFGEDPNHCPFEQVTTTLFNFIKLFKKAHEENVKQADLENKKAAKMKQIDLMRANDTEIMLIVKMPLPDMMAAVLAMDESVLDVDQIENLIRFCPTKEETELLKNYTGNKATLGKCEQYFLELMKVPGVESKLRVFSFKIRFGTQITELNQSLNAVNSACEEVCTSQKLKEIMKNILCLGNILNQGTARGSAVGFKLDSLLILSDTRAANSKMTLMHYLCKVLASKASHLLDFHKDLDSLESASKIQLKSLAEEIQAIIKGLEKLNQELTASESDGPVSQVFRKILKDFISMAETHQVATVSSLYSSVGRNADALAHYFGEDPEHYSFEKVTATLLSFIRLFKKAHEENTKQADLEK</sequence>
<comment type="caution">
    <text evidence="6">The sequence shown here is derived from an EMBL/GenBank/DDBJ whole genome shotgun (WGS) entry which is preliminary data.</text>
</comment>
<dbReference type="PROSITE" id="PS51444">
    <property type="entry name" value="FH2"/>
    <property type="match status" value="2"/>
</dbReference>
<evidence type="ECO:0000259" key="5">
    <source>
        <dbReference type="PROSITE" id="PS51444"/>
    </source>
</evidence>
<feature type="compositionally biased region" description="Pro residues" evidence="4">
    <location>
        <begin position="21"/>
        <end position="60"/>
    </location>
</feature>
<gene>
    <name evidence="6" type="ORF">ISN44_As11g007450</name>
</gene>
<keyword evidence="3" id="KW-0175">Coiled coil</keyword>
<evidence type="ECO:0000313" key="6">
    <source>
        <dbReference type="EMBL" id="KAG7554514.1"/>
    </source>
</evidence>
<feature type="region of interest" description="Disordered" evidence="4">
    <location>
        <begin position="1"/>
        <end position="67"/>
    </location>
</feature>
<dbReference type="Pfam" id="PF02181">
    <property type="entry name" value="FH2"/>
    <property type="match status" value="4"/>
</dbReference>
<keyword evidence="7" id="KW-1185">Reference proteome</keyword>
<feature type="coiled-coil region" evidence="3">
    <location>
        <begin position="797"/>
        <end position="824"/>
    </location>
</feature>
<dbReference type="PANTHER" id="PTHR45733:SF10">
    <property type="entry name" value="FORMIN-LIKE PROTEIN 15A-RELATED"/>
    <property type="match status" value="1"/>
</dbReference>
<dbReference type="SMART" id="SM00498">
    <property type="entry name" value="FH2"/>
    <property type="match status" value="2"/>
</dbReference>
<evidence type="ECO:0000256" key="4">
    <source>
        <dbReference type="SAM" id="MobiDB-lite"/>
    </source>
</evidence>
<dbReference type="OrthoDB" id="1668162at2759"/>
<dbReference type="AlphaFoldDB" id="A0A8T1Z974"/>